<dbReference type="SUPFAM" id="SSF55785">
    <property type="entry name" value="PYP-like sensor domain (PAS domain)"/>
    <property type="match status" value="1"/>
</dbReference>
<comment type="caution">
    <text evidence="15">The sequence shown here is derived from an EMBL/GenBank/DDBJ whole genome shotgun (WGS) entry which is preliminary data.</text>
</comment>
<dbReference type="InterPro" id="IPR004358">
    <property type="entry name" value="Sig_transdc_His_kin-like_C"/>
</dbReference>
<dbReference type="Gene3D" id="3.30.450.20">
    <property type="entry name" value="PAS domain"/>
    <property type="match status" value="1"/>
</dbReference>
<evidence type="ECO:0000259" key="11">
    <source>
        <dbReference type="PROSITE" id="PS50109"/>
    </source>
</evidence>
<evidence type="ECO:0000256" key="5">
    <source>
        <dbReference type="ARBA" id="ARBA00022741"/>
    </source>
</evidence>
<dbReference type="Pfam" id="PF02518">
    <property type="entry name" value="HATPase_c"/>
    <property type="match status" value="1"/>
</dbReference>
<dbReference type="PROSITE" id="PS50113">
    <property type="entry name" value="PAC"/>
    <property type="match status" value="1"/>
</dbReference>
<comment type="catalytic activity">
    <reaction evidence="1">
        <text>ATP + protein L-histidine = ADP + protein N-phospho-L-histidine.</text>
        <dbReference type="EC" id="2.7.13.3"/>
    </reaction>
</comment>
<organism evidence="15 16">
    <name type="scientific">Alkalihalobacterium chitinilyticum</name>
    <dbReference type="NCBI Taxonomy" id="2980103"/>
    <lineage>
        <taxon>Bacteria</taxon>
        <taxon>Bacillati</taxon>
        <taxon>Bacillota</taxon>
        <taxon>Bacilli</taxon>
        <taxon>Bacillales</taxon>
        <taxon>Bacillaceae</taxon>
        <taxon>Alkalihalobacterium</taxon>
    </lineage>
</organism>
<dbReference type="SUPFAM" id="SSF55874">
    <property type="entry name" value="ATPase domain of HSP90 chaperone/DNA topoisomerase II/histidine kinase"/>
    <property type="match status" value="1"/>
</dbReference>
<feature type="domain" description="Histidine kinase" evidence="11">
    <location>
        <begin position="315"/>
        <end position="536"/>
    </location>
</feature>
<feature type="domain" description="PAS" evidence="13">
    <location>
        <begin position="171"/>
        <end position="244"/>
    </location>
</feature>
<protein>
    <recommendedName>
        <fullName evidence="2">histidine kinase</fullName>
        <ecNumber evidence="2">2.7.13.3</ecNumber>
    </recommendedName>
</protein>
<dbReference type="SMART" id="SM00448">
    <property type="entry name" value="REC"/>
    <property type="match status" value="1"/>
</dbReference>
<dbReference type="SMART" id="SM00086">
    <property type="entry name" value="PAC"/>
    <property type="match status" value="1"/>
</dbReference>
<dbReference type="SMART" id="SM00388">
    <property type="entry name" value="HisKA"/>
    <property type="match status" value="1"/>
</dbReference>
<evidence type="ECO:0000256" key="1">
    <source>
        <dbReference type="ARBA" id="ARBA00000085"/>
    </source>
</evidence>
<name>A0ABT5VH75_9BACI</name>
<evidence type="ECO:0000256" key="4">
    <source>
        <dbReference type="ARBA" id="ARBA00022679"/>
    </source>
</evidence>
<keyword evidence="7 15" id="KW-0067">ATP-binding</keyword>
<dbReference type="SUPFAM" id="SSF47384">
    <property type="entry name" value="Homodimeric domain of signal transducing histidine kinase"/>
    <property type="match status" value="1"/>
</dbReference>
<dbReference type="PANTHER" id="PTHR45339:SF1">
    <property type="entry name" value="HYBRID SIGNAL TRANSDUCTION HISTIDINE KINASE J"/>
    <property type="match status" value="1"/>
</dbReference>
<evidence type="ECO:0000259" key="12">
    <source>
        <dbReference type="PROSITE" id="PS50110"/>
    </source>
</evidence>
<sequence length="715" mass="81259">MNKSNHLSTILQDISLLYELSLNIGNSLEFKKECSSFLKVLMSRKNLSYASIWLGEDNNGPHKLAYAYPEYFIGQSVTDDLAHLNQQVITVSVQEAKENGWLHEYDIHEGTIVLFPLNDLGFLKLHSYSSTVFTTKELKQLEKVMLKFSIALKGCLSFEKQKIEAMERRLAEERYRLVVNSVREIIFQIDLEGVWTFLNASWKKITGFPVAQTIGQNFLSYIYEDDVLKAQQLFAPLKEGTETECKTEVRYCHADGGYRWVEAYVTLAHNSVGEWIGFTGTIHDITDRKVYEQQLTTAKEEAEKANRLKSQFLANMSHEIRTPLNGIIGFTEFLQSTDLNEEQLEYVNIVKDSSNSLLILINDILDFSKIEAGKFELLKTRFHLPTFILNVTQTFTAEAAKKGIELILEMDKSVPEYIQSDEKRLRQVLNNLVGNALKFTEEGSVVIHVVRSTEINGKAELLFVVEDTGIGIEAEMQEEIFKPFIQVDGSSTRKYGGTGLGLTISRKLVEEMGGEISFTSNIGKGSSFWFYIDVAVDSSMNQDELPSNTFIYKPLRSTGVKKELLKDVVAVEQDQHKKRAGFKEEANLRQDQKRILVAEDNEVNLNLVKKILEKYGYAVTVVRNGEDAVQMMQSETFDLVLMDVQMPVLDGLRATTQIRTWEKENQSYTPIIALTAHALQGDRERCFSAGMDSYVSKPLNVKKLLEEIERITVTC</sequence>
<dbReference type="CDD" id="cd16922">
    <property type="entry name" value="HATPase_EvgS-ArcB-TorS-like"/>
    <property type="match status" value="1"/>
</dbReference>
<evidence type="ECO:0000256" key="8">
    <source>
        <dbReference type="ARBA" id="ARBA00023012"/>
    </source>
</evidence>
<keyword evidence="10" id="KW-0175">Coiled coil</keyword>
<dbReference type="InterPro" id="IPR001610">
    <property type="entry name" value="PAC"/>
</dbReference>
<keyword evidence="8" id="KW-0902">Two-component regulatory system</keyword>
<dbReference type="SUPFAM" id="SSF52172">
    <property type="entry name" value="CheY-like"/>
    <property type="match status" value="1"/>
</dbReference>
<dbReference type="Pfam" id="PF00989">
    <property type="entry name" value="PAS"/>
    <property type="match status" value="1"/>
</dbReference>
<dbReference type="Proteomes" id="UP001148125">
    <property type="component" value="Unassembled WGS sequence"/>
</dbReference>
<evidence type="ECO:0000313" key="15">
    <source>
        <dbReference type="EMBL" id="MDE5414790.1"/>
    </source>
</evidence>
<evidence type="ECO:0000256" key="3">
    <source>
        <dbReference type="ARBA" id="ARBA00022553"/>
    </source>
</evidence>
<accession>A0ABT5VH75</accession>
<keyword evidence="4" id="KW-0808">Transferase</keyword>
<evidence type="ECO:0000256" key="2">
    <source>
        <dbReference type="ARBA" id="ARBA00012438"/>
    </source>
</evidence>
<dbReference type="InterPro" id="IPR013767">
    <property type="entry name" value="PAS_fold"/>
</dbReference>
<dbReference type="InterPro" id="IPR005467">
    <property type="entry name" value="His_kinase_dom"/>
</dbReference>
<dbReference type="EC" id="2.7.13.3" evidence="2"/>
<proteinExistence type="predicted"/>
<dbReference type="InterPro" id="IPR035965">
    <property type="entry name" value="PAS-like_dom_sf"/>
</dbReference>
<dbReference type="Gene3D" id="3.40.50.2300">
    <property type="match status" value="1"/>
</dbReference>
<gene>
    <name evidence="15" type="ORF">N7Z68_15635</name>
</gene>
<keyword evidence="6" id="KW-0418">Kinase</keyword>
<dbReference type="PRINTS" id="PR00344">
    <property type="entry name" value="BCTRLSENSOR"/>
</dbReference>
<dbReference type="SMART" id="SM00091">
    <property type="entry name" value="PAS"/>
    <property type="match status" value="1"/>
</dbReference>
<dbReference type="InterPro" id="IPR036890">
    <property type="entry name" value="HATPase_C_sf"/>
</dbReference>
<dbReference type="InterPro" id="IPR000700">
    <property type="entry name" value="PAS-assoc_C"/>
</dbReference>
<dbReference type="InterPro" id="IPR036097">
    <property type="entry name" value="HisK_dim/P_sf"/>
</dbReference>
<dbReference type="EMBL" id="JAOTPO010000011">
    <property type="protein sequence ID" value="MDE5414790.1"/>
    <property type="molecule type" value="Genomic_DNA"/>
</dbReference>
<dbReference type="GO" id="GO:0005524">
    <property type="term" value="F:ATP binding"/>
    <property type="evidence" value="ECO:0007669"/>
    <property type="project" value="UniProtKB-KW"/>
</dbReference>
<feature type="domain" description="Response regulatory" evidence="12">
    <location>
        <begin position="594"/>
        <end position="712"/>
    </location>
</feature>
<evidence type="ECO:0000256" key="10">
    <source>
        <dbReference type="SAM" id="Coils"/>
    </source>
</evidence>
<evidence type="ECO:0000313" key="16">
    <source>
        <dbReference type="Proteomes" id="UP001148125"/>
    </source>
</evidence>
<dbReference type="InterPro" id="IPR011006">
    <property type="entry name" value="CheY-like_superfamily"/>
</dbReference>
<dbReference type="PROSITE" id="PS50109">
    <property type="entry name" value="HIS_KIN"/>
    <property type="match status" value="1"/>
</dbReference>
<keyword evidence="16" id="KW-1185">Reference proteome</keyword>
<dbReference type="CDD" id="cd00130">
    <property type="entry name" value="PAS"/>
    <property type="match status" value="1"/>
</dbReference>
<keyword evidence="3 9" id="KW-0597">Phosphoprotein</keyword>
<dbReference type="RefSeq" id="WP_275119400.1">
    <property type="nucleotide sequence ID" value="NZ_JAOTPO010000011.1"/>
</dbReference>
<dbReference type="NCBIfam" id="TIGR00229">
    <property type="entry name" value="sensory_box"/>
    <property type="match status" value="1"/>
</dbReference>
<evidence type="ECO:0000256" key="7">
    <source>
        <dbReference type="ARBA" id="ARBA00022840"/>
    </source>
</evidence>
<dbReference type="Gene3D" id="1.10.287.130">
    <property type="match status" value="1"/>
</dbReference>
<dbReference type="InterPro" id="IPR003661">
    <property type="entry name" value="HisK_dim/P_dom"/>
</dbReference>
<dbReference type="Gene3D" id="3.30.565.10">
    <property type="entry name" value="Histidine kinase-like ATPase, C-terminal domain"/>
    <property type="match status" value="1"/>
</dbReference>
<evidence type="ECO:0000256" key="6">
    <source>
        <dbReference type="ARBA" id="ARBA00022777"/>
    </source>
</evidence>
<dbReference type="PROSITE" id="PS50112">
    <property type="entry name" value="PAS"/>
    <property type="match status" value="1"/>
</dbReference>
<evidence type="ECO:0000256" key="9">
    <source>
        <dbReference type="PROSITE-ProRule" id="PRU00169"/>
    </source>
</evidence>
<dbReference type="Pfam" id="PF00512">
    <property type="entry name" value="HisKA"/>
    <property type="match status" value="1"/>
</dbReference>
<dbReference type="InterPro" id="IPR003594">
    <property type="entry name" value="HATPase_dom"/>
</dbReference>
<keyword evidence="5" id="KW-0547">Nucleotide-binding</keyword>
<dbReference type="CDD" id="cd17546">
    <property type="entry name" value="REC_hyHK_CKI1_RcsC-like"/>
    <property type="match status" value="1"/>
</dbReference>
<evidence type="ECO:0000259" key="13">
    <source>
        <dbReference type="PROSITE" id="PS50112"/>
    </source>
</evidence>
<feature type="domain" description="PAC" evidence="14">
    <location>
        <begin position="245"/>
        <end position="297"/>
    </location>
</feature>
<evidence type="ECO:0000259" key="14">
    <source>
        <dbReference type="PROSITE" id="PS50113"/>
    </source>
</evidence>
<dbReference type="CDD" id="cd00082">
    <property type="entry name" value="HisKA"/>
    <property type="match status" value="1"/>
</dbReference>
<dbReference type="PROSITE" id="PS50110">
    <property type="entry name" value="RESPONSE_REGULATORY"/>
    <property type="match status" value="1"/>
</dbReference>
<dbReference type="SMART" id="SM00387">
    <property type="entry name" value="HATPase_c"/>
    <property type="match status" value="1"/>
</dbReference>
<dbReference type="InterPro" id="IPR001789">
    <property type="entry name" value="Sig_transdc_resp-reg_receiver"/>
</dbReference>
<feature type="coiled-coil region" evidence="10">
    <location>
        <begin position="288"/>
        <end position="315"/>
    </location>
</feature>
<dbReference type="PANTHER" id="PTHR45339">
    <property type="entry name" value="HYBRID SIGNAL TRANSDUCTION HISTIDINE KINASE J"/>
    <property type="match status" value="1"/>
</dbReference>
<reference evidence="15" key="1">
    <citation type="submission" date="2024-05" db="EMBL/GenBank/DDBJ databases">
        <title>Alkalihalobacillus sp. strain MEB203 novel alkaliphilic bacterium from Lonar Lake, India.</title>
        <authorList>
            <person name="Joshi A."/>
            <person name="Thite S."/>
            <person name="Mengade P."/>
        </authorList>
    </citation>
    <scope>NUCLEOTIDE SEQUENCE</scope>
    <source>
        <strain evidence="15">MEB 203</strain>
    </source>
</reference>
<dbReference type="Pfam" id="PF00072">
    <property type="entry name" value="Response_reg"/>
    <property type="match status" value="1"/>
</dbReference>
<dbReference type="InterPro" id="IPR000014">
    <property type="entry name" value="PAS"/>
</dbReference>
<feature type="modified residue" description="4-aspartylphosphate" evidence="9">
    <location>
        <position position="643"/>
    </location>
</feature>